<feature type="transmembrane region" description="Helical" evidence="6">
    <location>
        <begin position="367"/>
        <end position="393"/>
    </location>
</feature>
<dbReference type="Proteomes" id="UP000028990">
    <property type="component" value="Unassembled WGS sequence"/>
</dbReference>
<feature type="transmembrane region" description="Helical" evidence="6">
    <location>
        <begin position="224"/>
        <end position="241"/>
    </location>
</feature>
<dbReference type="GO" id="GO:0005774">
    <property type="term" value="C:vacuolar membrane"/>
    <property type="evidence" value="ECO:0007669"/>
    <property type="project" value="TreeGrafter"/>
</dbReference>
<feature type="transmembrane region" description="Helical" evidence="6">
    <location>
        <begin position="173"/>
        <end position="191"/>
    </location>
</feature>
<dbReference type="GO" id="GO:0015180">
    <property type="term" value="F:L-alanine transmembrane transporter activity"/>
    <property type="evidence" value="ECO:0007669"/>
    <property type="project" value="TreeGrafter"/>
</dbReference>
<feature type="compositionally biased region" description="Low complexity" evidence="5">
    <location>
        <begin position="16"/>
        <end position="25"/>
    </location>
</feature>
<evidence type="ECO:0000313" key="9">
    <source>
        <dbReference type="Proteomes" id="UP000028990"/>
    </source>
</evidence>
<dbReference type="STRING" id="885580.ENSFDAP00000005275"/>
<evidence type="ECO:0000259" key="7">
    <source>
        <dbReference type="Pfam" id="PF01490"/>
    </source>
</evidence>
<feature type="transmembrane region" description="Helical" evidence="6">
    <location>
        <begin position="320"/>
        <end position="342"/>
    </location>
</feature>
<feature type="transmembrane region" description="Helical" evidence="6">
    <location>
        <begin position="105"/>
        <end position="129"/>
    </location>
</feature>
<evidence type="ECO:0000256" key="5">
    <source>
        <dbReference type="SAM" id="MobiDB-lite"/>
    </source>
</evidence>
<feature type="domain" description="Amino acid transporter transmembrane" evidence="7">
    <location>
        <begin position="76"/>
        <end position="485"/>
    </location>
</feature>
<keyword evidence="9" id="KW-1185">Reference proteome</keyword>
<evidence type="ECO:0000256" key="1">
    <source>
        <dbReference type="ARBA" id="ARBA00004141"/>
    </source>
</evidence>
<sequence length="507" mass="55376">MAAPAPEPTPDLELKAPAAADANADPVPPATMSTQRLRNEDYQDYSSTDASPEESPSEGLGSFSPGAYQRFGESNSTTWFQTLIHVLKGNIGTGLLGLPLAVKNAGILLGPLSLLVIGVVAVHCMGILVKCAHHFCRRLNKPFVDYGDTVMYGLEASPSSWLRNHAHWGRRTVDFFLIVTQLGFCCVYFVFLADNFKQVIEAANGTTNNCHNNETVILTPTMDSRLYMLAFLPVLVLLVFIRDLRVLSVFSLLANISMLVSLVMIYQFIVQRIPDPSRLPLVASWRTYPLFFGTAIFAFEGIGMVLPLENKMKDPQKFPLILYLGMAIVTVLYISLGSLGYLQFGASIQGSITLNLPNCWLYQSVKLLYSIGIFFTYGLQFYVPAEIIVPFFVSRVPEQCRLLVDLSVRTAMVCLTCVLAILVPRLDLVISLVGSVSSSALALIIPPLLEIATYSSEGLRLVTIAKDALISLLGFVGFVVGTYEALAELIQPSATPVSTNSTGAFAY</sequence>
<dbReference type="eggNOG" id="KOG1304">
    <property type="taxonomic scope" value="Eukaryota"/>
</dbReference>
<dbReference type="AlphaFoldDB" id="A0A091D8K4"/>
<feature type="region of interest" description="Disordered" evidence="5">
    <location>
        <begin position="1"/>
        <end position="66"/>
    </location>
</feature>
<protein>
    <submittedName>
        <fullName evidence="8">Proton-coupled amino acid transporter 1</fullName>
    </submittedName>
</protein>
<gene>
    <name evidence="8" type="ORF">H920_11984</name>
</gene>
<feature type="transmembrane region" description="Helical" evidence="6">
    <location>
        <begin position="461"/>
        <end position="483"/>
    </location>
</feature>
<dbReference type="GO" id="GO:0015187">
    <property type="term" value="F:glycine transmembrane transporter activity"/>
    <property type="evidence" value="ECO:0007669"/>
    <property type="project" value="TreeGrafter"/>
</dbReference>
<accession>A0A091D8K4</accession>
<dbReference type="EMBL" id="KN123144">
    <property type="protein sequence ID" value="KFO26585.1"/>
    <property type="molecule type" value="Genomic_DNA"/>
</dbReference>
<keyword evidence="3 6" id="KW-1133">Transmembrane helix</keyword>
<dbReference type="OrthoDB" id="1684102at2759"/>
<proteinExistence type="predicted"/>
<organism evidence="8 9">
    <name type="scientific">Fukomys damarensis</name>
    <name type="common">Damaraland mole rat</name>
    <name type="synonym">Cryptomys damarensis</name>
    <dbReference type="NCBI Taxonomy" id="885580"/>
    <lineage>
        <taxon>Eukaryota</taxon>
        <taxon>Metazoa</taxon>
        <taxon>Chordata</taxon>
        <taxon>Craniata</taxon>
        <taxon>Vertebrata</taxon>
        <taxon>Euteleostomi</taxon>
        <taxon>Mammalia</taxon>
        <taxon>Eutheria</taxon>
        <taxon>Euarchontoglires</taxon>
        <taxon>Glires</taxon>
        <taxon>Rodentia</taxon>
        <taxon>Hystricomorpha</taxon>
        <taxon>Bathyergidae</taxon>
        <taxon>Fukomys</taxon>
    </lineage>
</organism>
<feature type="transmembrane region" description="Helical" evidence="6">
    <location>
        <begin position="402"/>
        <end position="422"/>
    </location>
</feature>
<feature type="transmembrane region" description="Helical" evidence="6">
    <location>
        <begin position="289"/>
        <end position="308"/>
    </location>
</feature>
<reference evidence="8 9" key="1">
    <citation type="submission" date="2013-11" db="EMBL/GenBank/DDBJ databases">
        <title>The Damaraland mole rat (Fukomys damarensis) genome and evolution of African mole rats.</title>
        <authorList>
            <person name="Gladyshev V.N."/>
            <person name="Fang X."/>
        </authorList>
    </citation>
    <scope>NUCLEOTIDE SEQUENCE [LARGE SCALE GENOMIC DNA]</scope>
    <source>
        <tissue evidence="8">Liver</tissue>
    </source>
</reference>
<feature type="transmembrane region" description="Helical" evidence="6">
    <location>
        <begin position="248"/>
        <end position="269"/>
    </location>
</feature>
<feature type="compositionally biased region" description="Low complexity" evidence="5">
    <location>
        <begin position="57"/>
        <end position="66"/>
    </location>
</feature>
<comment type="subcellular location">
    <subcellularLocation>
        <location evidence="1">Membrane</location>
        <topology evidence="1">Multi-pass membrane protein</topology>
    </subcellularLocation>
</comment>
<keyword evidence="2 6" id="KW-0812">Transmembrane</keyword>
<evidence type="ECO:0000256" key="6">
    <source>
        <dbReference type="SAM" id="Phobius"/>
    </source>
</evidence>
<dbReference type="PANTHER" id="PTHR22950">
    <property type="entry name" value="AMINO ACID TRANSPORTER"/>
    <property type="match status" value="1"/>
</dbReference>
<evidence type="ECO:0000256" key="3">
    <source>
        <dbReference type="ARBA" id="ARBA00022989"/>
    </source>
</evidence>
<dbReference type="InterPro" id="IPR013057">
    <property type="entry name" value="AA_transpt_TM"/>
</dbReference>
<evidence type="ECO:0000313" key="8">
    <source>
        <dbReference type="EMBL" id="KFO26585.1"/>
    </source>
</evidence>
<dbReference type="Pfam" id="PF01490">
    <property type="entry name" value="Aa_trans"/>
    <property type="match status" value="1"/>
</dbReference>
<keyword evidence="4 6" id="KW-0472">Membrane</keyword>
<evidence type="ECO:0000256" key="4">
    <source>
        <dbReference type="ARBA" id="ARBA00023136"/>
    </source>
</evidence>
<evidence type="ECO:0000256" key="2">
    <source>
        <dbReference type="ARBA" id="ARBA00022692"/>
    </source>
</evidence>
<dbReference type="PANTHER" id="PTHR22950:SF188">
    <property type="entry name" value="PROTON-COUPLED AMINO ACID TRANSPORTER 1"/>
    <property type="match status" value="1"/>
</dbReference>
<feature type="transmembrane region" description="Helical" evidence="6">
    <location>
        <begin position="428"/>
        <end position="449"/>
    </location>
</feature>
<dbReference type="GO" id="GO:0015193">
    <property type="term" value="F:L-proline transmembrane transporter activity"/>
    <property type="evidence" value="ECO:0007669"/>
    <property type="project" value="TreeGrafter"/>
</dbReference>
<dbReference type="GO" id="GO:0005280">
    <property type="term" value="F:amino acid:proton symporter activity"/>
    <property type="evidence" value="ECO:0007669"/>
    <property type="project" value="TreeGrafter"/>
</dbReference>
<name>A0A091D8K4_FUKDA</name>